<accession>A0A1G2KW18</accession>
<protein>
    <submittedName>
        <fullName evidence="1">Uncharacterized protein</fullName>
    </submittedName>
</protein>
<dbReference type="Proteomes" id="UP000177177">
    <property type="component" value="Unassembled WGS sequence"/>
</dbReference>
<sequence>MRFSSLLQAIRHLLWRATPRAVCLRDIERDYRNLPDAVFRLLPDPPNGDDPIKIHKGLATVNYDGGGISIWDIRKWLWYLEQRGRVVKFFDVDDRIFVFVRLAR</sequence>
<proteinExistence type="predicted"/>
<organism evidence="1 2">
    <name type="scientific">Candidatus Sungbacteria bacterium RIFCSPHIGHO2_02_FULL_53_17</name>
    <dbReference type="NCBI Taxonomy" id="1802275"/>
    <lineage>
        <taxon>Bacteria</taxon>
        <taxon>Candidatus Sungiibacteriota</taxon>
    </lineage>
</organism>
<comment type="caution">
    <text evidence="1">The sequence shown here is derived from an EMBL/GenBank/DDBJ whole genome shotgun (WGS) entry which is preliminary data.</text>
</comment>
<evidence type="ECO:0000313" key="1">
    <source>
        <dbReference type="EMBL" id="OHA03637.1"/>
    </source>
</evidence>
<reference evidence="1 2" key="1">
    <citation type="journal article" date="2016" name="Nat. Commun.">
        <title>Thousands of microbial genomes shed light on interconnected biogeochemical processes in an aquifer system.</title>
        <authorList>
            <person name="Anantharaman K."/>
            <person name="Brown C.T."/>
            <person name="Hug L.A."/>
            <person name="Sharon I."/>
            <person name="Castelle C.J."/>
            <person name="Probst A.J."/>
            <person name="Thomas B.C."/>
            <person name="Singh A."/>
            <person name="Wilkins M.J."/>
            <person name="Karaoz U."/>
            <person name="Brodie E.L."/>
            <person name="Williams K.H."/>
            <person name="Hubbard S.S."/>
            <person name="Banfield J.F."/>
        </authorList>
    </citation>
    <scope>NUCLEOTIDE SEQUENCE [LARGE SCALE GENOMIC DNA]</scope>
</reference>
<dbReference type="EMBL" id="MHQN01000014">
    <property type="protein sequence ID" value="OHA03637.1"/>
    <property type="molecule type" value="Genomic_DNA"/>
</dbReference>
<name>A0A1G2KW18_9BACT</name>
<evidence type="ECO:0000313" key="2">
    <source>
        <dbReference type="Proteomes" id="UP000177177"/>
    </source>
</evidence>
<gene>
    <name evidence="1" type="ORF">A3C92_01005</name>
</gene>
<dbReference type="AlphaFoldDB" id="A0A1G2KW18"/>